<keyword evidence="3" id="KW-1185">Reference proteome</keyword>
<name>A0AA35K6T7_9SAUR</name>
<dbReference type="AlphaFoldDB" id="A0AA35K6T7"/>
<evidence type="ECO:0000256" key="1">
    <source>
        <dbReference type="SAM" id="Phobius"/>
    </source>
</evidence>
<evidence type="ECO:0000313" key="2">
    <source>
        <dbReference type="EMBL" id="CAI5771824.1"/>
    </source>
</evidence>
<dbReference type="Proteomes" id="UP001178461">
    <property type="component" value="Chromosome 4"/>
</dbReference>
<feature type="transmembrane region" description="Helical" evidence="1">
    <location>
        <begin position="6"/>
        <end position="27"/>
    </location>
</feature>
<proteinExistence type="predicted"/>
<organism evidence="2 3">
    <name type="scientific">Podarcis lilfordi</name>
    <name type="common">Lilford's wall lizard</name>
    <dbReference type="NCBI Taxonomy" id="74358"/>
    <lineage>
        <taxon>Eukaryota</taxon>
        <taxon>Metazoa</taxon>
        <taxon>Chordata</taxon>
        <taxon>Craniata</taxon>
        <taxon>Vertebrata</taxon>
        <taxon>Euteleostomi</taxon>
        <taxon>Lepidosauria</taxon>
        <taxon>Squamata</taxon>
        <taxon>Bifurcata</taxon>
        <taxon>Unidentata</taxon>
        <taxon>Episquamata</taxon>
        <taxon>Laterata</taxon>
        <taxon>Lacertibaenia</taxon>
        <taxon>Lacertidae</taxon>
        <taxon>Podarcis</taxon>
    </lineage>
</organism>
<evidence type="ECO:0000313" key="3">
    <source>
        <dbReference type="Proteomes" id="UP001178461"/>
    </source>
</evidence>
<reference evidence="2" key="1">
    <citation type="submission" date="2022-12" db="EMBL/GenBank/DDBJ databases">
        <authorList>
            <person name="Alioto T."/>
            <person name="Alioto T."/>
            <person name="Gomez Garrido J."/>
        </authorList>
    </citation>
    <scope>NUCLEOTIDE SEQUENCE</scope>
</reference>
<protein>
    <submittedName>
        <fullName evidence="2">Uncharacterized protein</fullName>
    </submittedName>
</protein>
<keyword evidence="1" id="KW-0472">Membrane</keyword>
<keyword evidence="1" id="KW-0812">Transmembrane</keyword>
<keyword evidence="1" id="KW-1133">Transmembrane helix</keyword>
<feature type="non-terminal residue" evidence="2">
    <location>
        <position position="54"/>
    </location>
</feature>
<gene>
    <name evidence="2" type="ORF">PODLI_1B026535</name>
</gene>
<dbReference type="EMBL" id="OX395129">
    <property type="protein sequence ID" value="CAI5771824.1"/>
    <property type="molecule type" value="Genomic_DNA"/>
</dbReference>
<accession>A0AA35K6T7</accession>
<feature type="non-terminal residue" evidence="2">
    <location>
        <position position="1"/>
    </location>
</feature>
<sequence>PASPHPIFRILCISITAATAPVLPVGCKVHQWSQRNYGTADAQNPGEDPAADGK</sequence>